<name>A0A3M7R1U4_BRAPC</name>
<comment type="caution">
    <text evidence="3">The sequence shown here is derived from an EMBL/GenBank/DDBJ whole genome shotgun (WGS) entry which is preliminary data.</text>
</comment>
<dbReference type="Proteomes" id="UP000276133">
    <property type="component" value="Unassembled WGS sequence"/>
</dbReference>
<dbReference type="InterPro" id="IPR003961">
    <property type="entry name" value="FN3_dom"/>
</dbReference>
<organism evidence="3 4">
    <name type="scientific">Brachionus plicatilis</name>
    <name type="common">Marine rotifer</name>
    <name type="synonym">Brachionus muelleri</name>
    <dbReference type="NCBI Taxonomy" id="10195"/>
    <lineage>
        <taxon>Eukaryota</taxon>
        <taxon>Metazoa</taxon>
        <taxon>Spiralia</taxon>
        <taxon>Gnathifera</taxon>
        <taxon>Rotifera</taxon>
        <taxon>Eurotatoria</taxon>
        <taxon>Monogononta</taxon>
        <taxon>Pseudotrocha</taxon>
        <taxon>Ploima</taxon>
        <taxon>Brachionidae</taxon>
        <taxon>Brachionus</taxon>
    </lineage>
</organism>
<dbReference type="EMBL" id="REGN01004432">
    <property type="protein sequence ID" value="RNA17562.1"/>
    <property type="molecule type" value="Genomic_DNA"/>
</dbReference>
<dbReference type="InterPro" id="IPR050991">
    <property type="entry name" value="ECM_Regulatory_Proteins"/>
</dbReference>
<dbReference type="STRING" id="10195.A0A3M7R1U4"/>
<sequence>MYSEHKDPDNMDENMFLFRHLIGYRIEVNGIRQRSVAPHENFCILTKCKPQTTYNIVVIAQTCLIPSFERSNEINEDEIDVSDIDESFSDPLQVTTFADNGDTYLISLRGKFEKIMETNEPNSIGRIRLDWEIPKVSNIGQLNINWLSVEESLSRRKSFDPSLAHCFIPVTKSKCIYELSLDVVSDSSKILFTTDRLFLEIPGSPDPPFIWLKEKKENSIAVHWSEPRVYQSNQVDGYQLYLNDTKIGGKIDKQVQIANIPLKMNRIYKVNIQALSATDDYEPSEMSNSLHISTSLSKSTQQVESVSMHQKEIFVGSNQKDELRKHYEGENNSQYLEPKSCIPVKITKMSQDYIDIDWSSYVKDSNSINEYKIQWHCLNSNQYNEHRCPPNVTSYRIKRLGSGMLYCIKVFAIKDTNTLVKRSKNIILQMNAAPDKPNIKLRACNHKYITIEWKPPMTYGESQVVAYKLYVNGRVEAVLSSDQTTFTWTRGSACEDYVFQIQALSTDESLASPLSDPLRVTLPGVKVPKLQSIENENNLLRITWDEPVISGGAKISYFRVISENEQSGRVQIQGPFDESIRECEFSNLDVGRHKIHLEITIHGSLESVCSNPIYVDIGQKPEAPNLQIQVLGLAERKKLDKIASNLINKRDRLLRIVTFSKGEKTNLPKSMANLRHLEEALNDCLKLLANYTGFIVANLAWSCYQPNQTVRLLGFRIYVNGKQYGSDLNASARSVRIKLSLEKPVHSIFITAFTDRKKMESQNSNVVELISENFFPFSFFCMNGAHFKNRSWPEKGCCAYQDSLSIERDIISSSKEIINFGKLRERQETFKCEVLDLRSLKNTYMESKSRTGRITMVLFWTKWCLPSIKILNFFVMYSRQYSNKLEFIACHCGNEDPKELYELIKKAGYLNESVTFVNDIQYNSSLENVRKSSVDQYDLKGVPTLMMLNKHGQMIWKGRYCVCNYRNFENFMNHTFSELNETNCTNVSCELCSSDSSIDPELFELRSEQKSLTQYLESYIKPTPDVWNGLETHRRSAPKLPRITTRQLISVPTSASLRDCRQKSDRVILSKKHLFSTYSINHKTRASSSDGYCYRKGRIQI</sequence>
<dbReference type="Gene3D" id="3.40.30.10">
    <property type="entry name" value="Glutaredoxin"/>
    <property type="match status" value="1"/>
</dbReference>
<dbReference type="SMART" id="SM00060">
    <property type="entry name" value="FN3"/>
    <property type="match status" value="3"/>
</dbReference>
<reference evidence="3 4" key="1">
    <citation type="journal article" date="2018" name="Sci. Rep.">
        <title>Genomic signatures of local adaptation to the degree of environmental predictability in rotifers.</title>
        <authorList>
            <person name="Franch-Gras L."/>
            <person name="Hahn C."/>
            <person name="Garcia-Roger E.M."/>
            <person name="Carmona M.J."/>
            <person name="Serra M."/>
            <person name="Gomez A."/>
        </authorList>
    </citation>
    <scope>NUCLEOTIDE SEQUENCE [LARGE SCALE GENOMIC DNA]</scope>
    <source>
        <strain evidence="3">HYR1</strain>
    </source>
</reference>
<evidence type="ECO:0000256" key="1">
    <source>
        <dbReference type="ARBA" id="ARBA00022737"/>
    </source>
</evidence>
<accession>A0A3M7R1U4</accession>
<dbReference type="AlphaFoldDB" id="A0A3M7R1U4"/>
<dbReference type="InterPro" id="IPR036249">
    <property type="entry name" value="Thioredoxin-like_sf"/>
</dbReference>
<dbReference type="InterPro" id="IPR013783">
    <property type="entry name" value="Ig-like_fold"/>
</dbReference>
<dbReference type="InterPro" id="IPR036116">
    <property type="entry name" value="FN3_sf"/>
</dbReference>
<keyword evidence="4" id="KW-1185">Reference proteome</keyword>
<evidence type="ECO:0000259" key="2">
    <source>
        <dbReference type="PROSITE" id="PS50853"/>
    </source>
</evidence>
<gene>
    <name evidence="3" type="ORF">BpHYR1_015145</name>
</gene>
<dbReference type="PROSITE" id="PS50853">
    <property type="entry name" value="FN3"/>
    <property type="match status" value="1"/>
</dbReference>
<dbReference type="CDD" id="cd00063">
    <property type="entry name" value="FN3"/>
    <property type="match status" value="3"/>
</dbReference>
<protein>
    <recommendedName>
        <fullName evidence="2">Fibronectin type-III domain-containing protein</fullName>
    </recommendedName>
</protein>
<dbReference type="PANTHER" id="PTHR46708">
    <property type="entry name" value="TENASCIN"/>
    <property type="match status" value="1"/>
</dbReference>
<dbReference type="PANTHER" id="PTHR46708:SF2">
    <property type="entry name" value="FIBRONECTIN TYPE-III DOMAIN-CONTAINING PROTEIN"/>
    <property type="match status" value="1"/>
</dbReference>
<dbReference type="OrthoDB" id="10036029at2759"/>
<dbReference type="SUPFAM" id="SSF49265">
    <property type="entry name" value="Fibronectin type III"/>
    <property type="match status" value="2"/>
</dbReference>
<evidence type="ECO:0000313" key="4">
    <source>
        <dbReference type="Proteomes" id="UP000276133"/>
    </source>
</evidence>
<dbReference type="SUPFAM" id="SSF52833">
    <property type="entry name" value="Thioredoxin-like"/>
    <property type="match status" value="1"/>
</dbReference>
<keyword evidence="1" id="KW-0677">Repeat</keyword>
<proteinExistence type="predicted"/>
<evidence type="ECO:0000313" key="3">
    <source>
        <dbReference type="EMBL" id="RNA17562.1"/>
    </source>
</evidence>
<dbReference type="Gene3D" id="2.60.40.10">
    <property type="entry name" value="Immunoglobulins"/>
    <property type="match status" value="2"/>
</dbReference>
<feature type="domain" description="Fibronectin type-III" evidence="2">
    <location>
        <begin position="433"/>
        <end position="525"/>
    </location>
</feature>